<evidence type="ECO:0000313" key="4">
    <source>
        <dbReference type="Proteomes" id="UP000284842"/>
    </source>
</evidence>
<feature type="compositionally biased region" description="Polar residues" evidence="1">
    <location>
        <begin position="121"/>
        <end position="146"/>
    </location>
</feature>
<organism evidence="3 4">
    <name type="scientific">Panaeolus cyanescens</name>
    <dbReference type="NCBI Taxonomy" id="181874"/>
    <lineage>
        <taxon>Eukaryota</taxon>
        <taxon>Fungi</taxon>
        <taxon>Dikarya</taxon>
        <taxon>Basidiomycota</taxon>
        <taxon>Agaricomycotina</taxon>
        <taxon>Agaricomycetes</taxon>
        <taxon>Agaricomycetidae</taxon>
        <taxon>Agaricales</taxon>
        <taxon>Agaricineae</taxon>
        <taxon>Galeropsidaceae</taxon>
        <taxon>Panaeolus</taxon>
    </lineage>
</organism>
<feature type="signal peptide" evidence="2">
    <location>
        <begin position="1"/>
        <end position="19"/>
    </location>
</feature>
<dbReference type="EMBL" id="NHTK01000066">
    <property type="protein sequence ID" value="PPR08234.1"/>
    <property type="molecule type" value="Genomic_DNA"/>
</dbReference>
<keyword evidence="4" id="KW-1185">Reference proteome</keyword>
<comment type="caution">
    <text evidence="3">The sequence shown here is derived from an EMBL/GenBank/DDBJ whole genome shotgun (WGS) entry which is preliminary data.</text>
</comment>
<protein>
    <submittedName>
        <fullName evidence="3">Uncharacterized protein</fullName>
    </submittedName>
</protein>
<feature type="chain" id="PRO_5019338326" evidence="2">
    <location>
        <begin position="20"/>
        <end position="189"/>
    </location>
</feature>
<gene>
    <name evidence="3" type="ORF">CVT24_001310</name>
</gene>
<evidence type="ECO:0000313" key="3">
    <source>
        <dbReference type="EMBL" id="PPR08234.1"/>
    </source>
</evidence>
<reference evidence="3 4" key="1">
    <citation type="journal article" date="2018" name="Evol. Lett.">
        <title>Horizontal gene cluster transfer increased hallucinogenic mushroom diversity.</title>
        <authorList>
            <person name="Reynolds H.T."/>
            <person name="Vijayakumar V."/>
            <person name="Gluck-Thaler E."/>
            <person name="Korotkin H.B."/>
            <person name="Matheny P.B."/>
            <person name="Slot J.C."/>
        </authorList>
    </citation>
    <scope>NUCLEOTIDE SEQUENCE [LARGE SCALE GENOMIC DNA]</scope>
    <source>
        <strain evidence="3 4">2629</strain>
    </source>
</reference>
<dbReference type="Proteomes" id="UP000284842">
    <property type="component" value="Unassembled WGS sequence"/>
</dbReference>
<sequence length="189" mass="19279">MKLSVILFALSFTVFSTQALSYDYIGSELVARSIHDEAHHLHTRSEALQELSTRELVEELEGRLFRRGSHSNPLGKLLSLAHGLISHKGRKSKTESSHHSHHHSSSHHSKPQALHEESPITPATGNGLDSTTPATGSDLTTPSPQTGAAVPGAAAAADLSAAGAIAAAGGAAAAPGLGASPSIGAGGLA</sequence>
<proteinExistence type="predicted"/>
<evidence type="ECO:0000256" key="2">
    <source>
        <dbReference type="SAM" id="SignalP"/>
    </source>
</evidence>
<keyword evidence="2" id="KW-0732">Signal</keyword>
<dbReference type="InParanoid" id="A0A409YYY3"/>
<evidence type="ECO:0000256" key="1">
    <source>
        <dbReference type="SAM" id="MobiDB-lite"/>
    </source>
</evidence>
<dbReference type="AlphaFoldDB" id="A0A409YYY3"/>
<feature type="region of interest" description="Disordered" evidence="1">
    <location>
        <begin position="86"/>
        <end position="149"/>
    </location>
</feature>
<accession>A0A409YYY3</accession>
<feature type="compositionally biased region" description="Basic residues" evidence="1">
    <location>
        <begin position="99"/>
        <end position="110"/>
    </location>
</feature>
<name>A0A409YYY3_9AGAR</name>